<dbReference type="SUPFAM" id="SSF52833">
    <property type="entry name" value="Thioredoxin-like"/>
    <property type="match status" value="1"/>
</dbReference>
<feature type="domain" description="Thioredoxin" evidence="1">
    <location>
        <begin position="4"/>
        <end position="98"/>
    </location>
</feature>
<dbReference type="CDD" id="cd02947">
    <property type="entry name" value="TRX_family"/>
    <property type="match status" value="1"/>
</dbReference>
<comment type="caution">
    <text evidence="2">The sequence shown here is derived from an EMBL/GenBank/DDBJ whole genome shotgun (WGS) entry which is preliminary data.</text>
</comment>
<sequence>MVIVNDEKTIEDLLKKKGITLLYFSSPTCSACGAIKEKLEVALKNFPKISAYEIPPFNTDEILASFSIFTFPAILLYIDGKEYIREARYFSVENLIKNINRYYELCNEK</sequence>
<evidence type="ECO:0000313" key="3">
    <source>
        <dbReference type="Proteomes" id="UP001299068"/>
    </source>
</evidence>
<dbReference type="InterPro" id="IPR013766">
    <property type="entry name" value="Thioredoxin_domain"/>
</dbReference>
<name>A0ABS7KXB5_CLOSR</name>
<dbReference type="Proteomes" id="UP001299068">
    <property type="component" value="Unassembled WGS sequence"/>
</dbReference>
<proteinExistence type="predicted"/>
<dbReference type="InterPro" id="IPR036249">
    <property type="entry name" value="Thioredoxin-like_sf"/>
</dbReference>
<gene>
    <name evidence="2" type="ORF">K5V21_08360</name>
</gene>
<dbReference type="EMBL" id="JAIKTU010000006">
    <property type="protein sequence ID" value="MBY0755468.1"/>
    <property type="molecule type" value="Genomic_DNA"/>
</dbReference>
<evidence type="ECO:0000313" key="2">
    <source>
        <dbReference type="EMBL" id="MBY0755468.1"/>
    </source>
</evidence>
<evidence type="ECO:0000259" key="1">
    <source>
        <dbReference type="Pfam" id="PF00085"/>
    </source>
</evidence>
<protein>
    <submittedName>
        <fullName evidence="2">Thioredoxin family protein</fullName>
    </submittedName>
</protein>
<dbReference type="Pfam" id="PF00085">
    <property type="entry name" value="Thioredoxin"/>
    <property type="match status" value="1"/>
</dbReference>
<reference evidence="2 3" key="1">
    <citation type="journal article" date="2021" name="Cell Host Microbe">
        <title>in vivo commensal control of Clostridioides difficile virulence.</title>
        <authorList>
            <person name="Girinathan B.P."/>
            <person name="Dibenedetto N."/>
            <person name="Worley J.N."/>
            <person name="Peltier J."/>
            <person name="Arrieta-Ortiz M.L."/>
            <person name="Rupa Christinal Immanuel S."/>
            <person name="Lavin R."/>
            <person name="Delaney M.L."/>
            <person name="Cummins C."/>
            <person name="Hoffmann M."/>
            <person name="Luo Y."/>
            <person name="Gonzalez-Escalona N."/>
            <person name="Allard M."/>
            <person name="Onderdonk A.B."/>
            <person name="Gerber G.K."/>
            <person name="Sonenshein A.L."/>
            <person name="Baliga N."/>
            <person name="Dupuy B."/>
            <person name="Bry L."/>
        </authorList>
    </citation>
    <scope>NUCLEOTIDE SEQUENCE [LARGE SCALE GENOMIC DNA]</scope>
    <source>
        <strain evidence="2 3">DSM 599</strain>
    </source>
</reference>
<dbReference type="Gene3D" id="3.40.30.10">
    <property type="entry name" value="Glutaredoxin"/>
    <property type="match status" value="1"/>
</dbReference>
<accession>A0ABS7KXB5</accession>
<organism evidence="2 3">
    <name type="scientific">Clostridium sardiniense</name>
    <name type="common">Clostridium absonum</name>
    <dbReference type="NCBI Taxonomy" id="29369"/>
    <lineage>
        <taxon>Bacteria</taxon>
        <taxon>Bacillati</taxon>
        <taxon>Bacillota</taxon>
        <taxon>Clostridia</taxon>
        <taxon>Eubacteriales</taxon>
        <taxon>Clostridiaceae</taxon>
        <taxon>Clostridium</taxon>
    </lineage>
</organism>
<keyword evidence="3" id="KW-1185">Reference proteome</keyword>
<dbReference type="RefSeq" id="WP_221860800.1">
    <property type="nucleotide sequence ID" value="NZ_JAIKTU010000006.1"/>
</dbReference>